<dbReference type="HAMAP" id="MF_00204">
    <property type="entry name" value="UvrB"/>
    <property type="match status" value="1"/>
</dbReference>
<feature type="binding site" evidence="13">
    <location>
        <begin position="38"/>
        <end position="45"/>
    </location>
    <ligand>
        <name>ATP</name>
        <dbReference type="ChEBI" id="CHEBI:30616"/>
    </ligand>
</feature>
<dbReference type="InterPro" id="IPR001650">
    <property type="entry name" value="Helicase_C-like"/>
</dbReference>
<keyword evidence="3 13" id="KW-0963">Cytoplasm</keyword>
<dbReference type="EMBL" id="DTMF01000026">
    <property type="protein sequence ID" value="HGF32939.1"/>
    <property type="molecule type" value="Genomic_DNA"/>
</dbReference>
<keyword evidence="6 13" id="KW-0228">DNA excision</keyword>
<reference evidence="19" key="1">
    <citation type="journal article" date="2020" name="mSystems">
        <title>Genome- and Community-Level Interaction Insights into Carbon Utilization and Element Cycling Functions of Hydrothermarchaeota in Hydrothermal Sediment.</title>
        <authorList>
            <person name="Zhou Z."/>
            <person name="Liu Y."/>
            <person name="Xu W."/>
            <person name="Pan J."/>
            <person name="Luo Z.H."/>
            <person name="Li M."/>
        </authorList>
    </citation>
    <scope>NUCLEOTIDE SEQUENCE [LARGE SCALE GENOMIC DNA]</scope>
    <source>
        <strain evidence="19">SpSt-897</strain>
    </source>
</reference>
<dbReference type="GO" id="GO:0009381">
    <property type="term" value="F:excinuclease ABC activity"/>
    <property type="evidence" value="ECO:0007669"/>
    <property type="project" value="UniProtKB-UniRule"/>
</dbReference>
<feature type="coiled-coil region" evidence="15">
    <location>
        <begin position="256"/>
        <end position="283"/>
    </location>
</feature>
<dbReference type="PANTHER" id="PTHR24029">
    <property type="entry name" value="UVRABC SYSTEM PROTEIN B"/>
    <property type="match status" value="1"/>
</dbReference>
<dbReference type="NCBIfam" id="NF003673">
    <property type="entry name" value="PRK05298.1"/>
    <property type="match status" value="1"/>
</dbReference>
<dbReference type="SUPFAM" id="SSF46600">
    <property type="entry name" value="C-terminal UvrC-binding domain of UvrB"/>
    <property type="match status" value="1"/>
</dbReference>
<dbReference type="PANTHER" id="PTHR24029:SF0">
    <property type="entry name" value="UVRABC SYSTEM PROTEIN B"/>
    <property type="match status" value="1"/>
</dbReference>
<evidence type="ECO:0000256" key="10">
    <source>
        <dbReference type="ARBA" id="ARBA00023236"/>
    </source>
</evidence>
<dbReference type="GO" id="GO:0005524">
    <property type="term" value="F:ATP binding"/>
    <property type="evidence" value="ECO:0007669"/>
    <property type="project" value="UniProtKB-UniRule"/>
</dbReference>
<keyword evidence="10 13" id="KW-0742">SOS response</keyword>
<dbReference type="InterPro" id="IPR006935">
    <property type="entry name" value="Helicase/UvrB_N"/>
</dbReference>
<dbReference type="GO" id="GO:0006289">
    <property type="term" value="P:nucleotide-excision repair"/>
    <property type="evidence" value="ECO:0007669"/>
    <property type="project" value="UniProtKB-UniRule"/>
</dbReference>
<keyword evidence="5 13" id="KW-0227">DNA damage</keyword>
<dbReference type="Pfam" id="PF17757">
    <property type="entry name" value="UvrB_inter"/>
    <property type="match status" value="1"/>
</dbReference>
<feature type="domain" description="Helicase C-terminal" evidence="18">
    <location>
        <begin position="430"/>
        <end position="596"/>
    </location>
</feature>
<dbReference type="CDD" id="cd18790">
    <property type="entry name" value="SF2_C_UvrB"/>
    <property type="match status" value="1"/>
</dbReference>
<dbReference type="SMART" id="SM00490">
    <property type="entry name" value="HELICc"/>
    <property type="match status" value="1"/>
</dbReference>
<evidence type="ECO:0000259" key="17">
    <source>
        <dbReference type="PROSITE" id="PS51192"/>
    </source>
</evidence>
<protein>
    <recommendedName>
        <fullName evidence="12 13">UvrABC system protein B</fullName>
        <shortName evidence="13">Protein UvrB</shortName>
    </recommendedName>
    <alternativeName>
        <fullName evidence="13">Excinuclease ABC subunit B</fullName>
    </alternativeName>
</protein>
<evidence type="ECO:0000256" key="4">
    <source>
        <dbReference type="ARBA" id="ARBA00022741"/>
    </source>
</evidence>
<dbReference type="GO" id="GO:0005737">
    <property type="term" value="C:cytoplasm"/>
    <property type="evidence" value="ECO:0007669"/>
    <property type="project" value="UniProtKB-SubCell"/>
</dbReference>
<keyword evidence="9 13" id="KW-0234">DNA repair</keyword>
<evidence type="ECO:0000256" key="6">
    <source>
        <dbReference type="ARBA" id="ARBA00022769"/>
    </source>
</evidence>
<dbReference type="PROSITE" id="PS51192">
    <property type="entry name" value="HELICASE_ATP_BIND_1"/>
    <property type="match status" value="1"/>
</dbReference>
<dbReference type="InterPro" id="IPR024759">
    <property type="entry name" value="UvrB_YAD/RRR_dom"/>
</dbReference>
<dbReference type="SMART" id="SM00487">
    <property type="entry name" value="DEXDc"/>
    <property type="match status" value="1"/>
</dbReference>
<dbReference type="Pfam" id="PF12344">
    <property type="entry name" value="UvrB"/>
    <property type="match status" value="1"/>
</dbReference>
<dbReference type="PROSITE" id="PS50151">
    <property type="entry name" value="UVR"/>
    <property type="match status" value="1"/>
</dbReference>
<dbReference type="SUPFAM" id="SSF52540">
    <property type="entry name" value="P-loop containing nucleoside triphosphate hydrolases"/>
    <property type="match status" value="2"/>
</dbReference>
<comment type="subunit">
    <text evidence="11 13 14">Forms a heterotetramer with UvrA during the search for lesions. Interacts with UvrC in an incision complex.</text>
</comment>
<evidence type="ECO:0000256" key="5">
    <source>
        <dbReference type="ARBA" id="ARBA00022763"/>
    </source>
</evidence>
<dbReference type="GO" id="GO:0009380">
    <property type="term" value="C:excinuclease repair complex"/>
    <property type="evidence" value="ECO:0007669"/>
    <property type="project" value="InterPro"/>
</dbReference>
<dbReference type="InterPro" id="IPR004807">
    <property type="entry name" value="UvrB"/>
</dbReference>
<proteinExistence type="inferred from homology"/>
<gene>
    <name evidence="13 19" type="primary">uvrB</name>
    <name evidence="19" type="ORF">ENW96_00930</name>
</gene>
<evidence type="ECO:0000256" key="2">
    <source>
        <dbReference type="ARBA" id="ARBA00008533"/>
    </source>
</evidence>
<dbReference type="GO" id="GO:0003677">
    <property type="term" value="F:DNA binding"/>
    <property type="evidence" value="ECO:0007669"/>
    <property type="project" value="UniProtKB-UniRule"/>
</dbReference>
<evidence type="ECO:0000256" key="15">
    <source>
        <dbReference type="SAM" id="Coils"/>
    </source>
</evidence>
<accession>A0A7C3V5R8</accession>
<comment type="subcellular location">
    <subcellularLocation>
        <location evidence="1 13 14">Cytoplasm</location>
    </subcellularLocation>
</comment>
<keyword evidence="4 13" id="KW-0547">Nucleotide-binding</keyword>
<evidence type="ECO:0000256" key="14">
    <source>
        <dbReference type="RuleBase" id="RU003587"/>
    </source>
</evidence>
<evidence type="ECO:0000256" key="11">
    <source>
        <dbReference type="ARBA" id="ARBA00026033"/>
    </source>
</evidence>
<dbReference type="AlphaFoldDB" id="A0A7C3V5R8"/>
<feature type="short sequence motif" description="Beta-hairpin" evidence="13">
    <location>
        <begin position="91"/>
        <end position="114"/>
    </location>
</feature>
<evidence type="ECO:0000259" key="16">
    <source>
        <dbReference type="PROSITE" id="PS50151"/>
    </source>
</evidence>
<dbReference type="InterPro" id="IPR001943">
    <property type="entry name" value="UVR_dom"/>
</dbReference>
<evidence type="ECO:0000256" key="12">
    <source>
        <dbReference type="ARBA" id="ARBA00029504"/>
    </source>
</evidence>
<evidence type="ECO:0000313" key="19">
    <source>
        <dbReference type="EMBL" id="HGF32939.1"/>
    </source>
</evidence>
<organism evidence="19">
    <name type="scientific">Desulfobacca acetoxidans</name>
    <dbReference type="NCBI Taxonomy" id="60893"/>
    <lineage>
        <taxon>Bacteria</taxon>
        <taxon>Pseudomonadati</taxon>
        <taxon>Thermodesulfobacteriota</taxon>
        <taxon>Desulfobaccia</taxon>
        <taxon>Desulfobaccales</taxon>
        <taxon>Desulfobaccaceae</taxon>
        <taxon>Desulfobacca</taxon>
    </lineage>
</organism>
<dbReference type="Pfam" id="PF00271">
    <property type="entry name" value="Helicase_C"/>
    <property type="match status" value="1"/>
</dbReference>
<dbReference type="InterPro" id="IPR014001">
    <property type="entry name" value="Helicase_ATP-bd"/>
</dbReference>
<evidence type="ECO:0000259" key="18">
    <source>
        <dbReference type="PROSITE" id="PS51194"/>
    </source>
</evidence>
<dbReference type="Pfam" id="PF02151">
    <property type="entry name" value="UVR"/>
    <property type="match status" value="1"/>
</dbReference>
<evidence type="ECO:0000256" key="13">
    <source>
        <dbReference type="HAMAP-Rule" id="MF_00204"/>
    </source>
</evidence>
<dbReference type="Gene3D" id="3.40.50.300">
    <property type="entry name" value="P-loop containing nucleotide triphosphate hydrolases"/>
    <property type="match status" value="3"/>
</dbReference>
<dbReference type="InterPro" id="IPR027417">
    <property type="entry name" value="P-loop_NTPase"/>
</dbReference>
<dbReference type="Gene3D" id="4.10.860.10">
    <property type="entry name" value="UVR domain"/>
    <property type="match status" value="1"/>
</dbReference>
<dbReference type="InterPro" id="IPR036876">
    <property type="entry name" value="UVR_dom_sf"/>
</dbReference>
<dbReference type="PROSITE" id="PS51194">
    <property type="entry name" value="HELICASE_CTER"/>
    <property type="match status" value="1"/>
</dbReference>
<evidence type="ECO:0000256" key="1">
    <source>
        <dbReference type="ARBA" id="ARBA00004496"/>
    </source>
</evidence>
<feature type="domain" description="Helicase ATP-binding" evidence="17">
    <location>
        <begin position="25"/>
        <end position="157"/>
    </location>
</feature>
<evidence type="ECO:0000256" key="3">
    <source>
        <dbReference type="ARBA" id="ARBA00022490"/>
    </source>
</evidence>
<dbReference type="GO" id="GO:0016887">
    <property type="term" value="F:ATP hydrolysis activity"/>
    <property type="evidence" value="ECO:0007669"/>
    <property type="project" value="InterPro"/>
</dbReference>
<keyword evidence="8 13" id="KW-0267">Excision nuclease</keyword>
<keyword evidence="15" id="KW-0175">Coiled coil</keyword>
<comment type="similarity">
    <text evidence="2 13 14">Belongs to the UvrB family.</text>
</comment>
<comment type="caution">
    <text evidence="19">The sequence shown here is derived from an EMBL/GenBank/DDBJ whole genome shotgun (WGS) entry which is preliminary data.</text>
</comment>
<evidence type="ECO:0000256" key="9">
    <source>
        <dbReference type="ARBA" id="ARBA00023204"/>
    </source>
</evidence>
<evidence type="ECO:0000256" key="8">
    <source>
        <dbReference type="ARBA" id="ARBA00022881"/>
    </source>
</evidence>
<comment type="domain">
    <text evidence="13">The beta-hairpin motif is involved in DNA binding.</text>
</comment>
<feature type="domain" description="UVR" evidence="16">
    <location>
        <begin position="624"/>
        <end position="659"/>
    </location>
</feature>
<comment type="function">
    <text evidence="13">The UvrABC repair system catalyzes the recognition and processing of DNA lesions. A damage recognition complex composed of 2 UvrA and 2 UvrB subunits scans DNA for abnormalities. Upon binding of the UvrA(2)B(2) complex to a putative damaged site, the DNA wraps around one UvrB monomer. DNA wrap is dependent on ATP binding by UvrB and probably causes local melting of the DNA helix, facilitating insertion of UvrB beta-hairpin between the DNA strands. Then UvrB probes one DNA strand for the presence of a lesion. If a lesion is found the UvrA subunits dissociate and the UvrB-DNA preincision complex is formed. This complex is subsequently bound by UvrC and the second UvrB is released. If no lesion is found, the DNA wraps around the other UvrB subunit that will check the other stand for damage.</text>
</comment>
<dbReference type="CDD" id="cd17916">
    <property type="entry name" value="DEXHc_UvrB"/>
    <property type="match status" value="1"/>
</dbReference>
<dbReference type="NCBIfam" id="TIGR00631">
    <property type="entry name" value="uvrb"/>
    <property type="match status" value="1"/>
</dbReference>
<dbReference type="InterPro" id="IPR041471">
    <property type="entry name" value="UvrB_inter"/>
</dbReference>
<keyword evidence="7 13" id="KW-0067">ATP-binding</keyword>
<feature type="coiled-coil region" evidence="15">
    <location>
        <begin position="620"/>
        <end position="647"/>
    </location>
</feature>
<name>A0A7C3V5R8_9BACT</name>
<sequence length="675" mass="76836">MPVFQLRSDYQPRGDQPKAIAALSAGVREGARYQTLLGVTGSGKTFTMANVIARMQKPTLVIAPNKTLAAQLYGDFLDLFPQNAVEYFVSYYDYYQPEAYLPATDTYIEKETLINEEIDRLRHAATHALRTREDVIVVASVSCIFGMGEAPAYFRLAVRVEAGEALERDELLRRLVEAHYQRQEMELSRGGFRVRGDNVEVFPPYEQDRALRLEFFGDMVERLSEVAPVSGAVLAGLDRVNIYPATHYVTEPVRRLAAIDSIRQELAERLEELKAQGKPVEAERLRRRTLHDLEMLSLFGYCPGIENYSRHLSGRAPGEPPACLLDYFPPEFLVFLDESHQTVPQIAGMYRGDRARKQTLIDYGFRLPSALDNRPLKFHEFEALVPQAVFVSATPGPYELKKSQGRVVEQIVRPTGLLDPEVEVRPASRQAEDLLGQIRTRSAAGERTLVTCLTKRMAEDLTDYYLELGVKCMYLHADIDTLQRVEIVRDLRLGRYDVLIGINLLREGLDIPEASLVGILDADKESFLRSHISLIQTLGRVSRHLHGKGILYGDRITRSMKTAMEETERRRAIQRRYNEEHGITPETIRSRIRDPLAFRYDAAPQALPLPEEGLGKVFSREEIRARMAAYAQRMKQAAQELRFEEAARWRDKLALLKEMDLEIKPPYQGLVEDKP</sequence>
<evidence type="ECO:0000256" key="7">
    <source>
        <dbReference type="ARBA" id="ARBA00022840"/>
    </source>
</evidence>
<dbReference type="Pfam" id="PF04851">
    <property type="entry name" value="ResIII"/>
    <property type="match status" value="1"/>
</dbReference>
<dbReference type="GO" id="GO:0009432">
    <property type="term" value="P:SOS response"/>
    <property type="evidence" value="ECO:0007669"/>
    <property type="project" value="UniProtKB-UniRule"/>
</dbReference>